<name>A0A564YK94_HYMDI</name>
<sequence length="527" mass="56103">MFHRDESKIPKIRSPFSRFASYIRSAFGRDHTSSKKEKPHGSMDDLNRTTSNNMYSNNSSLKVGENGVDSQTVNHASSVGNLTESSPSVPVTSSRFRDELAAKLSAGPGFPFGPPRLGVVAPPATVNHSTVASGDTTPASLSPGSPSTSGYGSREGYLGGSAGDSDGIKDSYMEGALLRINLNRQRKHRGRTNQSGTASPAAGAVTSTPLHRISEVDTVDSLTGRNNIHSSPQHSPLSFPKPKVLLKSSKSSSEANEEMTVVPHSSKTQSPTASTAGLGAAEFTEPKPLANPYENVFTEERAQEKEDQEILNDPSNTEPKSFQADGEEVTGSRLGSSPSRSSSARSQEEGEKGESEGQESPSHSPTPSPSAMRSSNGVRIRSLGESDDKFLSQKRSNRTVSSPVGFSSQYQLKRINSGGKQQEGSPIAVPPKVEEESEEKGNSGQNKSSSPSVASPSSVVTSEVEESKEKLPVEGFLSVRLRSSSNRQNPINDGVRALSSVGEENTNRHSRVCDLVKVFQQQQSGAT</sequence>
<organism evidence="2 3">
    <name type="scientific">Hymenolepis diminuta</name>
    <name type="common">Rat tapeworm</name>
    <dbReference type="NCBI Taxonomy" id="6216"/>
    <lineage>
        <taxon>Eukaryota</taxon>
        <taxon>Metazoa</taxon>
        <taxon>Spiralia</taxon>
        <taxon>Lophotrochozoa</taxon>
        <taxon>Platyhelminthes</taxon>
        <taxon>Cestoda</taxon>
        <taxon>Eucestoda</taxon>
        <taxon>Cyclophyllidea</taxon>
        <taxon>Hymenolepididae</taxon>
        <taxon>Hymenolepis</taxon>
    </lineage>
</organism>
<dbReference type="Proteomes" id="UP000321570">
    <property type="component" value="Unassembled WGS sequence"/>
</dbReference>
<dbReference type="EMBL" id="CABIJS010000222">
    <property type="protein sequence ID" value="VUZ46974.1"/>
    <property type="molecule type" value="Genomic_DNA"/>
</dbReference>
<feature type="region of interest" description="Disordered" evidence="1">
    <location>
        <begin position="27"/>
        <end position="94"/>
    </location>
</feature>
<feature type="compositionally biased region" description="Polar residues" evidence="1">
    <location>
        <begin position="398"/>
        <end position="411"/>
    </location>
</feature>
<accession>A0A564YK94</accession>
<evidence type="ECO:0000256" key="1">
    <source>
        <dbReference type="SAM" id="MobiDB-lite"/>
    </source>
</evidence>
<evidence type="ECO:0000313" key="3">
    <source>
        <dbReference type="Proteomes" id="UP000321570"/>
    </source>
</evidence>
<feature type="compositionally biased region" description="Basic and acidic residues" evidence="1">
    <location>
        <begin position="27"/>
        <end position="47"/>
    </location>
</feature>
<feature type="region of interest" description="Disordered" evidence="1">
    <location>
        <begin position="128"/>
        <end position="163"/>
    </location>
</feature>
<feature type="compositionally biased region" description="Low complexity" evidence="1">
    <location>
        <begin position="83"/>
        <end position="94"/>
    </location>
</feature>
<keyword evidence="3" id="KW-1185">Reference proteome</keyword>
<feature type="compositionally biased region" description="Low complexity" evidence="1">
    <location>
        <begin position="51"/>
        <end position="60"/>
    </location>
</feature>
<evidence type="ECO:0000313" key="2">
    <source>
        <dbReference type="EMBL" id="VUZ46974.1"/>
    </source>
</evidence>
<proteinExistence type="predicted"/>
<feature type="compositionally biased region" description="Low complexity" evidence="1">
    <location>
        <begin position="235"/>
        <end position="253"/>
    </location>
</feature>
<feature type="compositionally biased region" description="Polar residues" evidence="1">
    <location>
        <begin position="263"/>
        <end position="275"/>
    </location>
</feature>
<feature type="compositionally biased region" description="Polar residues" evidence="1">
    <location>
        <begin position="220"/>
        <end position="234"/>
    </location>
</feature>
<feature type="compositionally biased region" description="Polar residues" evidence="1">
    <location>
        <begin position="68"/>
        <end position="82"/>
    </location>
</feature>
<dbReference type="AlphaFoldDB" id="A0A564YK94"/>
<feature type="compositionally biased region" description="Low complexity" evidence="1">
    <location>
        <begin position="442"/>
        <end position="462"/>
    </location>
</feature>
<reference evidence="2 3" key="1">
    <citation type="submission" date="2019-07" db="EMBL/GenBank/DDBJ databases">
        <authorList>
            <person name="Jastrzebski P J."/>
            <person name="Paukszto L."/>
            <person name="Jastrzebski P J."/>
        </authorList>
    </citation>
    <scope>NUCLEOTIDE SEQUENCE [LARGE SCALE GENOMIC DNA]</scope>
    <source>
        <strain evidence="2 3">WMS-il1</strain>
    </source>
</reference>
<feature type="compositionally biased region" description="Low complexity" evidence="1">
    <location>
        <begin position="136"/>
        <end position="152"/>
    </location>
</feature>
<feature type="compositionally biased region" description="Basic and acidic residues" evidence="1">
    <location>
        <begin position="382"/>
        <end position="391"/>
    </location>
</feature>
<protein>
    <submittedName>
        <fullName evidence="2">Uncharacterized protein</fullName>
    </submittedName>
</protein>
<feature type="region of interest" description="Disordered" evidence="1">
    <location>
        <begin position="182"/>
        <end position="473"/>
    </location>
</feature>
<feature type="compositionally biased region" description="Basic and acidic residues" evidence="1">
    <location>
        <begin position="346"/>
        <end position="355"/>
    </location>
</feature>
<gene>
    <name evidence="2" type="ORF">WMSIL1_LOCUS6344</name>
</gene>
<feature type="compositionally biased region" description="Low complexity" evidence="1">
    <location>
        <begin position="331"/>
        <end position="345"/>
    </location>
</feature>